<feature type="non-terminal residue" evidence="2">
    <location>
        <position position="73"/>
    </location>
</feature>
<gene>
    <name evidence="2" type="primary">ORF1466</name>
</gene>
<accession>A0A0B6XU11</accession>
<reference evidence="2" key="1">
    <citation type="submission" date="2014-12" db="EMBL/GenBank/DDBJ databases">
        <title>Insight into the proteome of Arion vulgaris.</title>
        <authorList>
            <person name="Aradska J."/>
            <person name="Bulat T."/>
            <person name="Smidak R."/>
            <person name="Sarate P."/>
            <person name="Gangsoo J."/>
            <person name="Sialana F."/>
            <person name="Bilban M."/>
            <person name="Lubec G."/>
        </authorList>
    </citation>
    <scope>NUCLEOTIDE SEQUENCE</scope>
    <source>
        <tissue evidence="2">Skin</tissue>
    </source>
</reference>
<sequence length="73" mass="8067">SDWKQLATQTEGYSGSDLSTLTNGALFQPVRDLQTATHWKQTTDGKWSPSDALNKQAIKASMMDLPAEKICPR</sequence>
<protein>
    <recommendedName>
        <fullName evidence="1">AAA ATPase AAA+ lid domain-containing protein</fullName>
    </recommendedName>
</protein>
<dbReference type="Pfam" id="PF17862">
    <property type="entry name" value="AAA_lid_3"/>
    <property type="match status" value="1"/>
</dbReference>
<proteinExistence type="predicted"/>
<feature type="domain" description="AAA ATPase AAA+ lid" evidence="1">
    <location>
        <begin position="2"/>
        <end position="40"/>
    </location>
</feature>
<feature type="non-terminal residue" evidence="2">
    <location>
        <position position="1"/>
    </location>
</feature>
<evidence type="ECO:0000259" key="1">
    <source>
        <dbReference type="Pfam" id="PF17862"/>
    </source>
</evidence>
<dbReference type="EMBL" id="HACG01000617">
    <property type="protein sequence ID" value="CEK47482.1"/>
    <property type="molecule type" value="Transcribed_RNA"/>
</dbReference>
<dbReference type="AlphaFoldDB" id="A0A0B6XU11"/>
<name>A0A0B6XU11_9EUPU</name>
<dbReference type="Gene3D" id="1.10.8.60">
    <property type="match status" value="1"/>
</dbReference>
<dbReference type="InterPro" id="IPR041569">
    <property type="entry name" value="AAA_lid_3"/>
</dbReference>
<organism evidence="2">
    <name type="scientific">Arion vulgaris</name>
    <dbReference type="NCBI Taxonomy" id="1028688"/>
    <lineage>
        <taxon>Eukaryota</taxon>
        <taxon>Metazoa</taxon>
        <taxon>Spiralia</taxon>
        <taxon>Lophotrochozoa</taxon>
        <taxon>Mollusca</taxon>
        <taxon>Gastropoda</taxon>
        <taxon>Heterobranchia</taxon>
        <taxon>Euthyneura</taxon>
        <taxon>Panpulmonata</taxon>
        <taxon>Eupulmonata</taxon>
        <taxon>Stylommatophora</taxon>
        <taxon>Helicina</taxon>
        <taxon>Arionoidea</taxon>
        <taxon>Arionidae</taxon>
        <taxon>Arion</taxon>
    </lineage>
</organism>
<evidence type="ECO:0000313" key="2">
    <source>
        <dbReference type="EMBL" id="CEK47482.1"/>
    </source>
</evidence>